<sequence>MGTGEVHHKTAVTDHLNVVVLLQDLTEHLHSLIRGEQALLLHIVSHHHIELLIQLGAAFNDIDMAIGGRIERSGQHGRPFTCNHCLIPSTYFFIASRASPFSHTIRFTKVKVPSSFISTIAKVPRPM</sequence>
<reference evidence="1" key="1">
    <citation type="submission" date="2019-08" db="EMBL/GenBank/DDBJ databases">
        <authorList>
            <person name="Kucharzyk K."/>
            <person name="Murdoch R.W."/>
            <person name="Higgins S."/>
            <person name="Loffler F."/>
        </authorList>
    </citation>
    <scope>NUCLEOTIDE SEQUENCE</scope>
</reference>
<gene>
    <name evidence="1" type="ORF">SDC9_102816</name>
</gene>
<name>A0A645ATC9_9ZZZZ</name>
<accession>A0A645ATC9</accession>
<evidence type="ECO:0000313" key="1">
    <source>
        <dbReference type="EMBL" id="MPM56018.1"/>
    </source>
</evidence>
<organism evidence="1">
    <name type="scientific">bioreactor metagenome</name>
    <dbReference type="NCBI Taxonomy" id="1076179"/>
    <lineage>
        <taxon>unclassified sequences</taxon>
        <taxon>metagenomes</taxon>
        <taxon>ecological metagenomes</taxon>
    </lineage>
</organism>
<comment type="caution">
    <text evidence="1">The sequence shown here is derived from an EMBL/GenBank/DDBJ whole genome shotgun (WGS) entry which is preliminary data.</text>
</comment>
<protein>
    <submittedName>
        <fullName evidence="1">Uncharacterized protein</fullName>
    </submittedName>
</protein>
<dbReference type="AlphaFoldDB" id="A0A645ATC9"/>
<dbReference type="EMBL" id="VSSQ01015544">
    <property type="protein sequence ID" value="MPM56018.1"/>
    <property type="molecule type" value="Genomic_DNA"/>
</dbReference>
<proteinExistence type="predicted"/>